<dbReference type="GO" id="GO:0016787">
    <property type="term" value="F:hydrolase activity"/>
    <property type="evidence" value="ECO:0007669"/>
    <property type="project" value="UniProtKB-KW"/>
</dbReference>
<accession>A0A5N6D7Z0</accession>
<dbReference type="EMBL" id="ML735026">
    <property type="protein sequence ID" value="KAB8201148.1"/>
    <property type="molecule type" value="Genomic_DNA"/>
</dbReference>
<dbReference type="SUPFAM" id="SSF53474">
    <property type="entry name" value="alpha/beta-Hydrolases"/>
    <property type="match status" value="1"/>
</dbReference>
<dbReference type="Gene3D" id="3.40.50.1820">
    <property type="entry name" value="alpha/beta hydrolase"/>
    <property type="match status" value="1"/>
</dbReference>
<reference evidence="2 3" key="1">
    <citation type="submission" date="2019-04" db="EMBL/GenBank/DDBJ databases">
        <title>Fungal friends and foes A comparative genomics study of 23 Aspergillus species from section Flavi.</title>
        <authorList>
            <consortium name="DOE Joint Genome Institute"/>
            <person name="Kjaerbolling I."/>
            <person name="Vesth T.C."/>
            <person name="Frisvad J.C."/>
            <person name="Nybo J.L."/>
            <person name="Theobald S."/>
            <person name="Kildgaard S."/>
            <person name="Petersen T.I."/>
            <person name="Kuo A."/>
            <person name="Sato A."/>
            <person name="Lyhne E.K."/>
            <person name="Kogle M.E."/>
            <person name="Wiebenga A."/>
            <person name="Kun R.S."/>
            <person name="Lubbers R.J."/>
            <person name="Makela M.R."/>
            <person name="Barry K."/>
            <person name="Chovatia M."/>
            <person name="Clum A."/>
            <person name="Daum C."/>
            <person name="Haridas S."/>
            <person name="He G."/>
            <person name="LaButti K."/>
            <person name="Lipzen A."/>
            <person name="Mondo S."/>
            <person name="Pangilinan J."/>
            <person name="Riley R."/>
            <person name="Salamov A."/>
            <person name="Simmons B.A."/>
            <person name="Magnuson J.K."/>
            <person name="Henrissat B."/>
            <person name="Mortensen U.H."/>
            <person name="Larsen T.O."/>
            <person name="De vries R.P."/>
            <person name="Grigoriev I.V."/>
            <person name="Machida M."/>
            <person name="Baker S.E."/>
            <person name="Andersen M.R."/>
        </authorList>
    </citation>
    <scope>NUCLEOTIDE SEQUENCE [LARGE SCALE GENOMIC DNA]</scope>
    <source>
        <strain evidence="2 3">CBS 117618</strain>
    </source>
</reference>
<dbReference type="InterPro" id="IPR000073">
    <property type="entry name" value="AB_hydrolase_1"/>
</dbReference>
<feature type="domain" description="AB hydrolase-1" evidence="1">
    <location>
        <begin position="59"/>
        <end position="320"/>
    </location>
</feature>
<dbReference type="PANTHER" id="PTHR43798">
    <property type="entry name" value="MONOACYLGLYCEROL LIPASE"/>
    <property type="match status" value="1"/>
</dbReference>
<dbReference type="PANTHER" id="PTHR43798:SF33">
    <property type="entry name" value="HYDROLASE, PUTATIVE (AFU_ORTHOLOGUE AFUA_2G14860)-RELATED"/>
    <property type="match status" value="1"/>
</dbReference>
<sequence length="352" mass="38663">MMNAIRSPTNSLPDHAIDLHCLMTSDTHGSQSGSMFSIGTHSLFLSVGGVARRTGEPLVIFLAGAGDVASSYVAVERLVGTFAPVVLYDRSGLGRSQDGPMKPTATTAATELHQLLHSADLTPPLLLVAHSYGGIVAREYLHLYPEEVAGMVLADASTERQAELLDDPDLDINAVLGDLKFSQVTGLRNSAQLSRDEWRTRAADIARGLPTSQAESAAAIEVCKTLGSKEQYRNQALGLRPLSVIQCRGSQDYQRIYERGVEAGNGTEAQRAAFRRLLARWDQYDQRAQAEQLRLSSNSRLTYLPDCGHHVHLIRPDVVAFEIRWVRDQILEKSNLPWRSDYWPDGDSKISG</sequence>
<dbReference type="InterPro" id="IPR029058">
    <property type="entry name" value="AB_hydrolase_fold"/>
</dbReference>
<organism evidence="2 3">
    <name type="scientific">Aspergillus parasiticus</name>
    <dbReference type="NCBI Taxonomy" id="5067"/>
    <lineage>
        <taxon>Eukaryota</taxon>
        <taxon>Fungi</taxon>
        <taxon>Dikarya</taxon>
        <taxon>Ascomycota</taxon>
        <taxon>Pezizomycotina</taxon>
        <taxon>Eurotiomycetes</taxon>
        <taxon>Eurotiomycetidae</taxon>
        <taxon>Eurotiales</taxon>
        <taxon>Aspergillaceae</taxon>
        <taxon>Aspergillus</taxon>
        <taxon>Aspergillus subgen. Circumdati</taxon>
    </lineage>
</organism>
<dbReference type="VEuPathDB" id="FungiDB:BDV34DRAFT_203276"/>
<protein>
    <submittedName>
        <fullName evidence="2">Alpha/Beta hydrolase protein</fullName>
    </submittedName>
</protein>
<dbReference type="OMA" id="REAVCWV"/>
<dbReference type="InterPro" id="IPR050266">
    <property type="entry name" value="AB_hydrolase_sf"/>
</dbReference>
<keyword evidence="2" id="KW-0378">Hydrolase</keyword>
<dbReference type="AlphaFoldDB" id="A0A5N6D7Z0"/>
<name>A0A5N6D7Z0_ASPPA</name>
<evidence type="ECO:0000313" key="2">
    <source>
        <dbReference type="EMBL" id="KAB8201148.1"/>
    </source>
</evidence>
<dbReference type="Proteomes" id="UP000326532">
    <property type="component" value="Unassembled WGS sequence"/>
</dbReference>
<keyword evidence="3" id="KW-1185">Reference proteome</keyword>
<dbReference type="GO" id="GO:0016020">
    <property type="term" value="C:membrane"/>
    <property type="evidence" value="ECO:0007669"/>
    <property type="project" value="TreeGrafter"/>
</dbReference>
<gene>
    <name evidence="2" type="ORF">BDV34DRAFT_203276</name>
</gene>
<dbReference type="Pfam" id="PF12697">
    <property type="entry name" value="Abhydrolase_6"/>
    <property type="match status" value="1"/>
</dbReference>
<proteinExistence type="predicted"/>
<evidence type="ECO:0000259" key="1">
    <source>
        <dbReference type="Pfam" id="PF12697"/>
    </source>
</evidence>
<evidence type="ECO:0000313" key="3">
    <source>
        <dbReference type="Proteomes" id="UP000326532"/>
    </source>
</evidence>